<keyword evidence="2" id="KW-1185">Reference proteome</keyword>
<dbReference type="RefSeq" id="WP_185258387.1">
    <property type="nucleotide sequence ID" value="NZ_AP023368.1"/>
</dbReference>
<dbReference type="AlphaFoldDB" id="A0A7I8DK18"/>
<dbReference type="EMBL" id="AP023368">
    <property type="protein sequence ID" value="BCJ98027.1"/>
    <property type="molecule type" value="Genomic_DNA"/>
</dbReference>
<name>A0A7I8DK18_9FIRM</name>
<evidence type="ECO:0008006" key="3">
    <source>
        <dbReference type="Google" id="ProtNLM"/>
    </source>
</evidence>
<gene>
    <name evidence="1" type="ORF">bsdcttw_10680</name>
</gene>
<dbReference type="Proteomes" id="UP000515703">
    <property type="component" value="Chromosome"/>
</dbReference>
<protein>
    <recommendedName>
        <fullName evidence="3">DUF4406 domain-containing protein</fullName>
    </recommendedName>
</protein>
<evidence type="ECO:0000313" key="1">
    <source>
        <dbReference type="EMBL" id="BCJ98027.1"/>
    </source>
</evidence>
<organism evidence="1 2">
    <name type="scientific">Anaerocolumna chitinilytica</name>
    <dbReference type="NCBI Taxonomy" id="1727145"/>
    <lineage>
        <taxon>Bacteria</taxon>
        <taxon>Bacillati</taxon>
        <taxon>Bacillota</taxon>
        <taxon>Clostridia</taxon>
        <taxon>Lachnospirales</taxon>
        <taxon>Lachnospiraceae</taxon>
        <taxon>Anaerocolumna</taxon>
    </lineage>
</organism>
<evidence type="ECO:0000313" key="2">
    <source>
        <dbReference type="Proteomes" id="UP000515703"/>
    </source>
</evidence>
<sequence length="101" mass="11693">MKRKVVTLCGSVRFWNKIQEMSERLELENGYVVIGIIPHVMDRDLTEYEKNTLGELHKIKIDLSDAIFVINVDGYIGESVKKEIEYAKQKGKEIIYLESSD</sequence>
<accession>A0A7I8DK18</accession>
<dbReference type="KEGG" id="acht:bsdcttw_10680"/>
<reference evidence="1 2" key="1">
    <citation type="submission" date="2020-08" db="EMBL/GenBank/DDBJ databases">
        <title>Draft genome sequencing of an Anaerocolumna strain isolated from anoxic soil subjected to BSD treatment.</title>
        <authorList>
            <person name="Uek A."/>
            <person name="Tonouchi A."/>
        </authorList>
    </citation>
    <scope>NUCLEOTIDE SEQUENCE [LARGE SCALE GENOMIC DNA]</scope>
    <source>
        <strain evidence="1 2">CTTW</strain>
    </source>
</reference>
<proteinExistence type="predicted"/>
<reference evidence="1 2" key="2">
    <citation type="submission" date="2020-08" db="EMBL/GenBank/DDBJ databases">
        <authorList>
            <person name="Ueki A."/>
            <person name="Tonouchi A."/>
        </authorList>
    </citation>
    <scope>NUCLEOTIDE SEQUENCE [LARGE SCALE GENOMIC DNA]</scope>
    <source>
        <strain evidence="1 2">CTTW</strain>
    </source>
</reference>